<feature type="transmembrane region" description="Helical" evidence="8">
    <location>
        <begin position="86"/>
        <end position="106"/>
    </location>
</feature>
<dbReference type="EC" id="2.4.-.-" evidence="10"/>
<reference evidence="10" key="1">
    <citation type="submission" date="2023-05" db="EMBL/GenBank/DDBJ databases">
        <authorList>
            <person name="Zhang X."/>
        </authorList>
    </citation>
    <scope>NUCLEOTIDE SEQUENCE</scope>
    <source>
        <strain evidence="10">YF14B1</strain>
    </source>
</reference>
<dbReference type="RefSeq" id="WP_313977291.1">
    <property type="nucleotide sequence ID" value="NZ_JASJOS010000003.1"/>
</dbReference>
<evidence type="ECO:0000313" key="10">
    <source>
        <dbReference type="EMBL" id="MDJ1480537.1"/>
    </source>
</evidence>
<evidence type="ECO:0000256" key="8">
    <source>
        <dbReference type="SAM" id="Phobius"/>
    </source>
</evidence>
<evidence type="ECO:0000256" key="2">
    <source>
        <dbReference type="ARBA" id="ARBA00022475"/>
    </source>
</evidence>
<sequence>MNINQDHTSRVFKISCVGFIVYGIFIRLFHFVSNRSLYTDEGYLGYNLLARNFRELAEPLDANQHAPLFFLWIEKLNMSLFGTSEYALRLFPLIIGILSIFLFYYLCKQLEFNQVATLAGMIVFTTAFPLVYYSSETKQYIVELAATLCSYLLYYHFNSEKRFSALSLYALSGALLVWFSYPVIFILVSISFVHLLMLALQKKWSPFFVMAIVYAIWGISFLVNFAVIILPNSLKTNTIVDMWTTEFAPLPPYSINDIKWYGIMIFKLFHEPLNLNWTFLESWFPYPLLFSFLGLLFMVWGTCHYFKKEKEKLGLFILPVLIALIASGVHRYPFTERFLVFLVPNFLILICCGVEQFYNKFSLYSRPIVLIVIVWLVIPPVFTSVKDIIQEEQFGGWKRREIKKGIRYLSEHKKNDEFIFINGVAYSFQYYNKVYHLNWPYAMLWNGDELNNQVGQKAVLDDIYTKSSGKKFWVIVAGDLSEDVGANHKDQFLHFFKENFNQLQYYKAKGIYVGQFSHK</sequence>
<feature type="transmembrane region" description="Helical" evidence="8">
    <location>
        <begin position="112"/>
        <end position="133"/>
    </location>
</feature>
<dbReference type="Pfam" id="PF13231">
    <property type="entry name" value="PMT_2"/>
    <property type="match status" value="1"/>
</dbReference>
<evidence type="ECO:0000256" key="1">
    <source>
        <dbReference type="ARBA" id="ARBA00004651"/>
    </source>
</evidence>
<protein>
    <submittedName>
        <fullName evidence="10">Glycosyltransferase family 39 protein</fullName>
        <ecNumber evidence="10">2.4.-.-</ecNumber>
    </submittedName>
</protein>
<evidence type="ECO:0000256" key="5">
    <source>
        <dbReference type="ARBA" id="ARBA00022692"/>
    </source>
</evidence>
<feature type="transmembrane region" description="Helical" evidence="8">
    <location>
        <begin position="283"/>
        <end position="301"/>
    </location>
</feature>
<accession>A0AAE3QJJ3</accession>
<dbReference type="GO" id="GO:0005886">
    <property type="term" value="C:plasma membrane"/>
    <property type="evidence" value="ECO:0007669"/>
    <property type="project" value="UniProtKB-SubCell"/>
</dbReference>
<dbReference type="PANTHER" id="PTHR33908:SF11">
    <property type="entry name" value="MEMBRANE PROTEIN"/>
    <property type="match status" value="1"/>
</dbReference>
<feature type="transmembrane region" description="Helical" evidence="8">
    <location>
        <begin position="177"/>
        <end position="200"/>
    </location>
</feature>
<comment type="caution">
    <text evidence="10">The sequence shown here is derived from an EMBL/GenBank/DDBJ whole genome shotgun (WGS) entry which is preliminary data.</text>
</comment>
<evidence type="ECO:0000313" key="11">
    <source>
        <dbReference type="Proteomes" id="UP001241110"/>
    </source>
</evidence>
<dbReference type="GO" id="GO:0009103">
    <property type="term" value="P:lipopolysaccharide biosynthetic process"/>
    <property type="evidence" value="ECO:0007669"/>
    <property type="project" value="UniProtKB-ARBA"/>
</dbReference>
<keyword evidence="5 8" id="KW-0812">Transmembrane</keyword>
<keyword evidence="6 8" id="KW-1133">Transmembrane helix</keyword>
<organism evidence="10 11">
    <name type="scientific">Xanthocytophaga flava</name>
    <dbReference type="NCBI Taxonomy" id="3048013"/>
    <lineage>
        <taxon>Bacteria</taxon>
        <taxon>Pseudomonadati</taxon>
        <taxon>Bacteroidota</taxon>
        <taxon>Cytophagia</taxon>
        <taxon>Cytophagales</taxon>
        <taxon>Rhodocytophagaceae</taxon>
        <taxon>Xanthocytophaga</taxon>
    </lineage>
</organism>
<dbReference type="InterPro" id="IPR038731">
    <property type="entry name" value="RgtA/B/C-like"/>
</dbReference>
<dbReference type="AlphaFoldDB" id="A0AAE3QJJ3"/>
<feature type="domain" description="Glycosyltransferase RgtA/B/C/D-like" evidence="9">
    <location>
        <begin position="66"/>
        <end position="215"/>
    </location>
</feature>
<dbReference type="PANTHER" id="PTHR33908">
    <property type="entry name" value="MANNOSYLTRANSFERASE YKCB-RELATED"/>
    <property type="match status" value="1"/>
</dbReference>
<keyword evidence="2" id="KW-1003">Cell membrane</keyword>
<evidence type="ECO:0000259" key="9">
    <source>
        <dbReference type="Pfam" id="PF13231"/>
    </source>
</evidence>
<feature type="transmembrane region" description="Helical" evidence="8">
    <location>
        <begin position="207"/>
        <end position="230"/>
    </location>
</feature>
<evidence type="ECO:0000256" key="4">
    <source>
        <dbReference type="ARBA" id="ARBA00022679"/>
    </source>
</evidence>
<keyword evidence="4 10" id="KW-0808">Transferase</keyword>
<evidence type="ECO:0000256" key="6">
    <source>
        <dbReference type="ARBA" id="ARBA00022989"/>
    </source>
</evidence>
<keyword evidence="7 8" id="KW-0472">Membrane</keyword>
<feature type="transmembrane region" description="Helical" evidence="8">
    <location>
        <begin position="12"/>
        <end position="29"/>
    </location>
</feature>
<name>A0AAE3QJJ3_9BACT</name>
<feature type="transmembrane region" description="Helical" evidence="8">
    <location>
        <begin position="338"/>
        <end position="358"/>
    </location>
</feature>
<gene>
    <name evidence="10" type="ORF">QNI16_08580</name>
</gene>
<evidence type="ECO:0000256" key="3">
    <source>
        <dbReference type="ARBA" id="ARBA00022676"/>
    </source>
</evidence>
<keyword evidence="3 10" id="KW-0328">Glycosyltransferase</keyword>
<dbReference type="Proteomes" id="UP001241110">
    <property type="component" value="Unassembled WGS sequence"/>
</dbReference>
<feature type="transmembrane region" description="Helical" evidence="8">
    <location>
        <begin position="313"/>
        <end position="332"/>
    </location>
</feature>
<proteinExistence type="predicted"/>
<dbReference type="EMBL" id="JASJOS010000003">
    <property type="protein sequence ID" value="MDJ1480537.1"/>
    <property type="molecule type" value="Genomic_DNA"/>
</dbReference>
<feature type="transmembrane region" description="Helical" evidence="8">
    <location>
        <begin position="363"/>
        <end position="382"/>
    </location>
</feature>
<dbReference type="InterPro" id="IPR050297">
    <property type="entry name" value="LipidA_mod_glycosyltrf_83"/>
</dbReference>
<evidence type="ECO:0000256" key="7">
    <source>
        <dbReference type="ARBA" id="ARBA00023136"/>
    </source>
</evidence>
<dbReference type="GO" id="GO:0016763">
    <property type="term" value="F:pentosyltransferase activity"/>
    <property type="evidence" value="ECO:0007669"/>
    <property type="project" value="TreeGrafter"/>
</dbReference>
<comment type="subcellular location">
    <subcellularLocation>
        <location evidence="1">Cell membrane</location>
        <topology evidence="1">Multi-pass membrane protein</topology>
    </subcellularLocation>
</comment>